<evidence type="ECO:0000313" key="1">
    <source>
        <dbReference type="EMBL" id="KAJ4435106.1"/>
    </source>
</evidence>
<accession>A0ABQ8SMU8</accession>
<comment type="caution">
    <text evidence="1">The sequence shown here is derived from an EMBL/GenBank/DDBJ whole genome shotgun (WGS) entry which is preliminary data.</text>
</comment>
<evidence type="ECO:0000313" key="2">
    <source>
        <dbReference type="Proteomes" id="UP001148838"/>
    </source>
</evidence>
<proteinExistence type="predicted"/>
<protein>
    <submittedName>
        <fullName evidence="1">Uncharacterized protein</fullName>
    </submittedName>
</protein>
<gene>
    <name evidence="1" type="ORF">ANN_23681</name>
</gene>
<dbReference type="EMBL" id="JAJSOF020000025">
    <property type="protein sequence ID" value="KAJ4435106.1"/>
    <property type="molecule type" value="Genomic_DNA"/>
</dbReference>
<reference evidence="1 2" key="1">
    <citation type="journal article" date="2022" name="Allergy">
        <title>Genome assembly and annotation of Periplaneta americana reveal a comprehensive cockroach allergen profile.</title>
        <authorList>
            <person name="Wang L."/>
            <person name="Xiong Q."/>
            <person name="Saelim N."/>
            <person name="Wang L."/>
            <person name="Nong W."/>
            <person name="Wan A.T."/>
            <person name="Shi M."/>
            <person name="Liu X."/>
            <person name="Cao Q."/>
            <person name="Hui J.H.L."/>
            <person name="Sookrung N."/>
            <person name="Leung T.F."/>
            <person name="Tungtrongchitr A."/>
            <person name="Tsui S.K.W."/>
        </authorList>
    </citation>
    <scope>NUCLEOTIDE SEQUENCE [LARGE SCALE GENOMIC DNA]</scope>
    <source>
        <strain evidence="1">PWHHKU_190912</strain>
    </source>
</reference>
<sequence>MSSGSITESYPAFSRIGLRGNPGKNLNQVTCPDRVSNPYHLFSRPDALTVTPQPKRGGSFIYYLYLSHSPKYLLRKVALIFGIFGAFRRDELYKLTVDDVEDIGSAFIVKIPHSEKYVARSFMISGDLDCIYFLGIFRNYSVLRISIKKRKQFVNVRCHSQLKTHIVFCIQTSSILCFCSRVFRKGRFKKYVVPKGTPPTTGPTMGFAPSVRTLLQLFHSIAEGWIEQKNSLRHQDSNPGFQLYVLTLYPLSHTEFQFRCKMNVTLSSIFQFSLLWPTLIYCVTEYVKWHNVQCTVTEVHSLRVTKWPGSDGMSAVLNH</sequence>
<organism evidence="1 2">
    <name type="scientific">Periplaneta americana</name>
    <name type="common">American cockroach</name>
    <name type="synonym">Blatta americana</name>
    <dbReference type="NCBI Taxonomy" id="6978"/>
    <lineage>
        <taxon>Eukaryota</taxon>
        <taxon>Metazoa</taxon>
        <taxon>Ecdysozoa</taxon>
        <taxon>Arthropoda</taxon>
        <taxon>Hexapoda</taxon>
        <taxon>Insecta</taxon>
        <taxon>Pterygota</taxon>
        <taxon>Neoptera</taxon>
        <taxon>Polyneoptera</taxon>
        <taxon>Dictyoptera</taxon>
        <taxon>Blattodea</taxon>
        <taxon>Blattoidea</taxon>
        <taxon>Blattidae</taxon>
        <taxon>Blattinae</taxon>
        <taxon>Periplaneta</taxon>
    </lineage>
</organism>
<keyword evidence="2" id="KW-1185">Reference proteome</keyword>
<dbReference type="Proteomes" id="UP001148838">
    <property type="component" value="Unassembled WGS sequence"/>
</dbReference>
<name>A0ABQ8SMU8_PERAM</name>